<feature type="compositionally biased region" description="Basic and acidic residues" evidence="4">
    <location>
        <begin position="328"/>
        <end position="340"/>
    </location>
</feature>
<keyword evidence="3 6" id="KW-0067">ATP-binding</keyword>
<feature type="domain" description="ABC transporter" evidence="5">
    <location>
        <begin position="43"/>
        <end position="281"/>
    </location>
</feature>
<dbReference type="GO" id="GO:0005886">
    <property type="term" value="C:plasma membrane"/>
    <property type="evidence" value="ECO:0007669"/>
    <property type="project" value="TreeGrafter"/>
</dbReference>
<protein>
    <submittedName>
        <fullName evidence="6">ABC transporter ATP-binding protein</fullName>
    </submittedName>
</protein>
<evidence type="ECO:0000313" key="6">
    <source>
        <dbReference type="EMBL" id="MBR7834678.1"/>
    </source>
</evidence>
<keyword evidence="2" id="KW-0547">Nucleotide-binding</keyword>
<dbReference type="InterPro" id="IPR003593">
    <property type="entry name" value="AAA+_ATPase"/>
</dbReference>
<dbReference type="AlphaFoldDB" id="A0A941EQJ1"/>
<dbReference type="GO" id="GO:0022857">
    <property type="term" value="F:transmembrane transporter activity"/>
    <property type="evidence" value="ECO:0007669"/>
    <property type="project" value="TreeGrafter"/>
</dbReference>
<dbReference type="GO" id="GO:0005524">
    <property type="term" value="F:ATP binding"/>
    <property type="evidence" value="ECO:0007669"/>
    <property type="project" value="UniProtKB-KW"/>
</dbReference>
<dbReference type="EMBL" id="JAGSOG010000066">
    <property type="protein sequence ID" value="MBR7834678.1"/>
    <property type="molecule type" value="Genomic_DNA"/>
</dbReference>
<evidence type="ECO:0000313" key="7">
    <source>
        <dbReference type="Proteomes" id="UP000675781"/>
    </source>
</evidence>
<feature type="region of interest" description="Disordered" evidence="4">
    <location>
        <begin position="318"/>
        <end position="340"/>
    </location>
</feature>
<accession>A0A941EQJ1</accession>
<dbReference type="InterPro" id="IPR017911">
    <property type="entry name" value="MacB-like_ATP-bd"/>
</dbReference>
<dbReference type="Gene3D" id="3.40.50.300">
    <property type="entry name" value="P-loop containing nucleotide triphosphate hydrolases"/>
    <property type="match status" value="1"/>
</dbReference>
<dbReference type="InterPro" id="IPR003439">
    <property type="entry name" value="ABC_transporter-like_ATP-bd"/>
</dbReference>
<dbReference type="GO" id="GO:0098796">
    <property type="term" value="C:membrane protein complex"/>
    <property type="evidence" value="ECO:0007669"/>
    <property type="project" value="UniProtKB-ARBA"/>
</dbReference>
<sequence length="340" mass="36848">MTQTQGTQQVGPGTDAAASLDEIRSELRAGKEDYGADALVVCDQLVRIYTADGVEVQALQGLDLLVRRGELLALVGASGSGKSTLLNILGGLDRPTAGALRVDGRDVAAMRGAAWLDYRRKTVGFVWQQTAKNLVPYLTAKQNAALPMRFAGESRKRRNARADELLELVGVAYCRDRRPHQMSGGEQQRVAIATACANSPTLLLADEPTGELDTKTATDVFGALRTMNTELGVTVLIVTHDPAVAGRVDRTVAIRDGRTSSETLRHTVTGEDGEEVRHAVEYAVLDRAGRLQLPAAMIRRLEMRDRVRLEEEADHIGVWPGQQSAEAARADERTEGRDGE</sequence>
<evidence type="ECO:0000256" key="1">
    <source>
        <dbReference type="ARBA" id="ARBA00022448"/>
    </source>
</evidence>
<reference evidence="6" key="1">
    <citation type="submission" date="2021-04" db="EMBL/GenBank/DDBJ databases">
        <title>Genome based classification of Actinospica acidithermotolerans sp. nov., an actinobacterium isolated from an Indonesian hot spring.</title>
        <authorList>
            <person name="Kusuma A.B."/>
            <person name="Putra K.E."/>
            <person name="Nafisah S."/>
            <person name="Loh J."/>
            <person name="Nouioui I."/>
            <person name="Goodfellow M."/>
        </authorList>
    </citation>
    <scope>NUCLEOTIDE SEQUENCE</scope>
    <source>
        <strain evidence="6">CSCA 57</strain>
    </source>
</reference>
<dbReference type="GO" id="GO:0016887">
    <property type="term" value="F:ATP hydrolysis activity"/>
    <property type="evidence" value="ECO:0007669"/>
    <property type="project" value="InterPro"/>
</dbReference>
<dbReference type="FunFam" id="3.40.50.300:FF:000032">
    <property type="entry name" value="Export ABC transporter ATP-binding protein"/>
    <property type="match status" value="1"/>
</dbReference>
<evidence type="ECO:0000256" key="3">
    <source>
        <dbReference type="ARBA" id="ARBA00022840"/>
    </source>
</evidence>
<dbReference type="CDD" id="cd03255">
    <property type="entry name" value="ABC_MJ0796_LolCDE_FtsE"/>
    <property type="match status" value="1"/>
</dbReference>
<keyword evidence="1" id="KW-0813">Transport</keyword>
<dbReference type="Pfam" id="PF00005">
    <property type="entry name" value="ABC_tran"/>
    <property type="match status" value="1"/>
</dbReference>
<dbReference type="Proteomes" id="UP000675781">
    <property type="component" value="Unassembled WGS sequence"/>
</dbReference>
<dbReference type="InterPro" id="IPR027417">
    <property type="entry name" value="P-loop_NTPase"/>
</dbReference>
<dbReference type="SMART" id="SM00382">
    <property type="entry name" value="AAA"/>
    <property type="match status" value="1"/>
</dbReference>
<gene>
    <name evidence="6" type="ORF">KDL01_15495</name>
</gene>
<dbReference type="PANTHER" id="PTHR24220:SF685">
    <property type="entry name" value="ABC TRANSPORTER RELATED"/>
    <property type="match status" value="1"/>
</dbReference>
<evidence type="ECO:0000259" key="5">
    <source>
        <dbReference type="PROSITE" id="PS50893"/>
    </source>
</evidence>
<organism evidence="6 7">
    <name type="scientific">Actinospica durhamensis</name>
    <dbReference type="NCBI Taxonomy" id="1508375"/>
    <lineage>
        <taxon>Bacteria</taxon>
        <taxon>Bacillati</taxon>
        <taxon>Actinomycetota</taxon>
        <taxon>Actinomycetes</taxon>
        <taxon>Catenulisporales</taxon>
        <taxon>Actinospicaceae</taxon>
        <taxon>Actinospica</taxon>
    </lineage>
</organism>
<evidence type="ECO:0000256" key="2">
    <source>
        <dbReference type="ARBA" id="ARBA00022741"/>
    </source>
</evidence>
<dbReference type="InterPro" id="IPR015854">
    <property type="entry name" value="ABC_transpr_LolD-like"/>
</dbReference>
<dbReference type="PROSITE" id="PS50893">
    <property type="entry name" value="ABC_TRANSPORTER_2"/>
    <property type="match status" value="1"/>
</dbReference>
<keyword evidence="7" id="KW-1185">Reference proteome</keyword>
<dbReference type="SUPFAM" id="SSF52540">
    <property type="entry name" value="P-loop containing nucleoside triphosphate hydrolases"/>
    <property type="match status" value="1"/>
</dbReference>
<dbReference type="PANTHER" id="PTHR24220">
    <property type="entry name" value="IMPORT ATP-BINDING PROTEIN"/>
    <property type="match status" value="1"/>
</dbReference>
<name>A0A941EQJ1_9ACTN</name>
<proteinExistence type="predicted"/>
<evidence type="ECO:0000256" key="4">
    <source>
        <dbReference type="SAM" id="MobiDB-lite"/>
    </source>
</evidence>
<comment type="caution">
    <text evidence="6">The sequence shown here is derived from an EMBL/GenBank/DDBJ whole genome shotgun (WGS) entry which is preliminary data.</text>
</comment>